<keyword evidence="4 5" id="KW-0472">Membrane</keyword>
<feature type="transmembrane region" description="Helical" evidence="5">
    <location>
        <begin position="109"/>
        <end position="127"/>
    </location>
</feature>
<evidence type="ECO:0000313" key="7">
    <source>
        <dbReference type="EMBL" id="ADI73938.1"/>
    </source>
</evidence>
<feature type="transmembrane region" description="Helical" evidence="5">
    <location>
        <begin position="297"/>
        <end position="315"/>
    </location>
</feature>
<dbReference type="RefSeq" id="WP_013194505.1">
    <property type="nucleotide sequence ID" value="NC_014253.1"/>
</dbReference>
<protein>
    <submittedName>
        <fullName evidence="7">Na+/Ca+ antiporter, CaCA family</fullName>
    </submittedName>
</protein>
<evidence type="ECO:0000256" key="1">
    <source>
        <dbReference type="ARBA" id="ARBA00004141"/>
    </source>
</evidence>
<proteinExistence type="predicted"/>
<dbReference type="AlphaFoldDB" id="D7E8Z0"/>
<dbReference type="Gene3D" id="1.20.1420.30">
    <property type="entry name" value="NCX, central ion-binding region"/>
    <property type="match status" value="2"/>
</dbReference>
<dbReference type="InterPro" id="IPR004481">
    <property type="entry name" value="K/Na/Ca-exchanger"/>
</dbReference>
<dbReference type="PANTHER" id="PTHR10846:SF8">
    <property type="entry name" value="INNER MEMBRANE PROTEIN YRBG"/>
    <property type="match status" value="1"/>
</dbReference>
<keyword evidence="2 5" id="KW-0812">Transmembrane</keyword>
<evidence type="ECO:0000256" key="3">
    <source>
        <dbReference type="ARBA" id="ARBA00022989"/>
    </source>
</evidence>
<dbReference type="STRING" id="644295.Metev_1052"/>
<sequence length="352" mass="39537">MEPMILNLIILITALLSLVKGSDYFVEYASTIAKLLGVSEFVIGLTLVSIGTSIPELASSMAAVFQQAEEIVIGNIIGSNIANIALVVGFAVLFANIKTDRKILKKDGYIMLFAVILFFVFSLDYYISRFEAIIFLFLYLSYIFYSWDPYRSNDSDKKSYIEEFLRYSIKFKYLKTIKKRMKPTTSTDINDRNNKKLLKPFVILSISGFAVILGARYFIQQAVYFANIFNISDTIIGISLVALGTSLPELMVTATSAKKGYGYLILGNVIGSNITNTFLILGLSGLVVPLGIVGTDLFFIMPFMIFLSAILLLFVWTQWELKRPEGVFLLLVYILFITTLLTQYNPSEVIYT</sequence>
<dbReference type="InterPro" id="IPR044880">
    <property type="entry name" value="NCX_ion-bd_dom_sf"/>
</dbReference>
<dbReference type="GeneID" id="9346682"/>
<organism evidence="7 8">
    <name type="scientific">Methanohalobium evestigatum (strain ATCC BAA-1072 / DSM 3721 / NBRC 107634 / OCM 161 / Z-7303)</name>
    <dbReference type="NCBI Taxonomy" id="644295"/>
    <lineage>
        <taxon>Archaea</taxon>
        <taxon>Methanobacteriati</taxon>
        <taxon>Methanobacteriota</taxon>
        <taxon>Stenosarchaea group</taxon>
        <taxon>Methanomicrobia</taxon>
        <taxon>Methanosarcinales</taxon>
        <taxon>Methanosarcinaceae</taxon>
        <taxon>Methanohalobium</taxon>
    </lineage>
</organism>
<feature type="domain" description="Sodium/calcium exchanger membrane region" evidence="6">
    <location>
        <begin position="8"/>
        <end position="147"/>
    </location>
</feature>
<feature type="domain" description="Sodium/calcium exchanger membrane region" evidence="6">
    <location>
        <begin position="201"/>
        <end position="340"/>
    </location>
</feature>
<dbReference type="Proteomes" id="UP000000391">
    <property type="component" value="Chromosome"/>
</dbReference>
<dbReference type="KEGG" id="mev:Metev_1052"/>
<dbReference type="GO" id="GO:0008273">
    <property type="term" value="F:calcium, potassium:sodium antiporter activity"/>
    <property type="evidence" value="ECO:0007669"/>
    <property type="project" value="TreeGrafter"/>
</dbReference>
<accession>D7E8Z0</accession>
<keyword evidence="3 5" id="KW-1133">Transmembrane helix</keyword>
<gene>
    <name evidence="7" type="ordered locus">Metev_1052</name>
</gene>
<dbReference type="Pfam" id="PF01699">
    <property type="entry name" value="Na_Ca_ex"/>
    <property type="match status" value="2"/>
</dbReference>
<feature type="transmembrane region" description="Helical" evidence="5">
    <location>
        <begin position="133"/>
        <end position="150"/>
    </location>
</feature>
<dbReference type="InterPro" id="IPR004837">
    <property type="entry name" value="NaCa_Exmemb"/>
</dbReference>
<dbReference type="GO" id="GO:0005262">
    <property type="term" value="F:calcium channel activity"/>
    <property type="evidence" value="ECO:0007669"/>
    <property type="project" value="TreeGrafter"/>
</dbReference>
<dbReference type="NCBIfam" id="TIGR00367">
    <property type="entry name" value="calcium/sodium antiporter"/>
    <property type="match status" value="1"/>
</dbReference>
<dbReference type="HOGENOM" id="CLU_007948_0_3_2"/>
<feature type="transmembrane region" description="Helical" evidence="5">
    <location>
        <begin position="327"/>
        <end position="344"/>
    </location>
</feature>
<keyword evidence="8" id="KW-1185">Reference proteome</keyword>
<dbReference type="GO" id="GO:0005886">
    <property type="term" value="C:plasma membrane"/>
    <property type="evidence" value="ECO:0007669"/>
    <property type="project" value="TreeGrafter"/>
</dbReference>
<evidence type="ECO:0000313" key="8">
    <source>
        <dbReference type="Proteomes" id="UP000000391"/>
    </source>
</evidence>
<evidence type="ECO:0000256" key="5">
    <source>
        <dbReference type="SAM" id="Phobius"/>
    </source>
</evidence>
<feature type="transmembrane region" description="Helical" evidence="5">
    <location>
        <begin position="201"/>
        <end position="219"/>
    </location>
</feature>
<dbReference type="PANTHER" id="PTHR10846">
    <property type="entry name" value="SODIUM/POTASSIUM/CALCIUM EXCHANGER"/>
    <property type="match status" value="1"/>
</dbReference>
<name>D7E8Z0_METEZ</name>
<reference evidence="7 8" key="1">
    <citation type="submission" date="2010-06" db="EMBL/GenBank/DDBJ databases">
        <title>Complete sequence chromosome of Methanohalobium evestigatum Z-7303.</title>
        <authorList>
            <consortium name="US DOE Joint Genome Institute"/>
            <person name="Lucas S."/>
            <person name="Copeland A."/>
            <person name="Lapidus A."/>
            <person name="Cheng J.-F."/>
            <person name="Bruce D."/>
            <person name="Goodwin L."/>
            <person name="Pitluck S."/>
            <person name="Saunders E."/>
            <person name="Detter J.C."/>
            <person name="Han C."/>
            <person name="Tapia R."/>
            <person name="Land M."/>
            <person name="Hauser L."/>
            <person name="Kyrpides N."/>
            <person name="Mikhailova N."/>
            <person name="Sieprawska-Lupa M."/>
            <person name="Whitman W.B."/>
            <person name="Anderson I."/>
            <person name="Woyke T."/>
        </authorList>
    </citation>
    <scope>NUCLEOTIDE SEQUENCE [LARGE SCALE GENOMIC DNA]</scope>
    <source>
        <strain evidence="8">ATCC BAA-1072 / DSM 3721 / NBRC 107634 / OCM 161 / Z-7303</strain>
    </source>
</reference>
<evidence type="ECO:0000259" key="6">
    <source>
        <dbReference type="Pfam" id="PF01699"/>
    </source>
</evidence>
<dbReference type="EMBL" id="CP002069">
    <property type="protein sequence ID" value="ADI73938.1"/>
    <property type="molecule type" value="Genomic_DNA"/>
</dbReference>
<comment type="subcellular location">
    <subcellularLocation>
        <location evidence="1">Membrane</location>
        <topology evidence="1">Multi-pass membrane protein</topology>
    </subcellularLocation>
</comment>
<feature type="transmembrane region" description="Helical" evidence="5">
    <location>
        <begin position="71"/>
        <end position="97"/>
    </location>
</feature>
<evidence type="ECO:0000256" key="4">
    <source>
        <dbReference type="ARBA" id="ARBA00023136"/>
    </source>
</evidence>
<evidence type="ECO:0000256" key="2">
    <source>
        <dbReference type="ARBA" id="ARBA00022692"/>
    </source>
</evidence>
<dbReference type="GO" id="GO:0006874">
    <property type="term" value="P:intracellular calcium ion homeostasis"/>
    <property type="evidence" value="ECO:0007669"/>
    <property type="project" value="TreeGrafter"/>
</dbReference>
<feature type="transmembrane region" description="Helical" evidence="5">
    <location>
        <begin position="263"/>
        <end position="291"/>
    </location>
</feature>